<dbReference type="InterPro" id="IPR050089">
    <property type="entry name" value="SAICAR_synthetase"/>
</dbReference>
<evidence type="ECO:0000256" key="2">
    <source>
        <dbReference type="ARBA" id="ARBA00022598"/>
    </source>
</evidence>
<keyword evidence="4 7" id="KW-0658">Purine biosynthesis</keyword>
<dbReference type="Pfam" id="PF01259">
    <property type="entry name" value="SAICAR_synt"/>
    <property type="match status" value="2"/>
</dbReference>
<accession>A0A1G2SYY1</accession>
<evidence type="ECO:0000313" key="9">
    <source>
        <dbReference type="EMBL" id="OHA90194.1"/>
    </source>
</evidence>
<keyword evidence="5 7" id="KW-0067">ATP-binding</keyword>
<proteinExistence type="inferred from homology"/>
<evidence type="ECO:0000256" key="1">
    <source>
        <dbReference type="ARBA" id="ARBA00004672"/>
    </source>
</evidence>
<dbReference type="UniPathway" id="UPA00074">
    <property type="reaction ID" value="UER00131"/>
</dbReference>
<evidence type="ECO:0000256" key="6">
    <source>
        <dbReference type="ARBA" id="ARBA00048475"/>
    </source>
</evidence>
<evidence type="ECO:0000256" key="5">
    <source>
        <dbReference type="ARBA" id="ARBA00022840"/>
    </source>
</evidence>
<evidence type="ECO:0000256" key="4">
    <source>
        <dbReference type="ARBA" id="ARBA00022755"/>
    </source>
</evidence>
<dbReference type="GO" id="GO:0005524">
    <property type="term" value="F:ATP binding"/>
    <property type="evidence" value="ECO:0007669"/>
    <property type="project" value="UniProtKB-KW"/>
</dbReference>
<dbReference type="SUPFAM" id="SSF56104">
    <property type="entry name" value="SAICAR synthase-like"/>
    <property type="match status" value="1"/>
</dbReference>
<feature type="domain" description="SAICAR synthetase/ADE2 N-terminal" evidence="8">
    <location>
        <begin position="179"/>
        <end position="258"/>
    </location>
</feature>
<evidence type="ECO:0000259" key="8">
    <source>
        <dbReference type="Pfam" id="PF01259"/>
    </source>
</evidence>
<keyword evidence="3 7" id="KW-0547">Nucleotide-binding</keyword>
<dbReference type="Gene3D" id="3.30.470.20">
    <property type="entry name" value="ATP-grasp fold, B domain"/>
    <property type="match status" value="1"/>
</dbReference>
<dbReference type="PANTHER" id="PTHR43599">
    <property type="entry name" value="MULTIFUNCTIONAL PROTEIN ADE2"/>
    <property type="match status" value="1"/>
</dbReference>
<evidence type="ECO:0000313" key="10">
    <source>
        <dbReference type="Proteomes" id="UP000177746"/>
    </source>
</evidence>
<sequence>MSKKGSLLAEGKTKKIWRNALTTSEVLIESKNDVTAGDGARREEFEGKGVYSTTTAVKCFELLTAYGIPNHFIGPLDATTFRARELSMIPTEVVVRRIATGSYLKRRPDVEEGERFKNPLVEFFVKLDAEHDPLMIRDYVSRRVLLYDAKKPLAEGFLREVRPVQSMEESPILDLFITNELVSLAERTFSVLEDAWAAQNVTLVDLKIECGNDVTSGQMVVGDVITNDEWRIWPGGEKSRQLDKQVFREMPEATHEAMKVLKANYAKVAELVGQFKV</sequence>
<dbReference type="GO" id="GO:0004639">
    <property type="term" value="F:phosphoribosylaminoimidazolesuccinocarboxamide synthase activity"/>
    <property type="evidence" value="ECO:0007669"/>
    <property type="project" value="UniProtKB-UniRule"/>
</dbReference>
<feature type="domain" description="SAICAR synthetase/ADE2 N-terminal" evidence="8">
    <location>
        <begin position="8"/>
        <end position="141"/>
    </location>
</feature>
<comment type="catalytic activity">
    <reaction evidence="6 7">
        <text>5-amino-1-(5-phospho-D-ribosyl)imidazole-4-carboxylate + L-aspartate + ATP = (2S)-2-[5-amino-1-(5-phospho-beta-D-ribosyl)imidazole-4-carboxamido]succinate + ADP + phosphate + 2 H(+)</text>
        <dbReference type="Rhea" id="RHEA:22628"/>
        <dbReference type="ChEBI" id="CHEBI:15378"/>
        <dbReference type="ChEBI" id="CHEBI:29991"/>
        <dbReference type="ChEBI" id="CHEBI:30616"/>
        <dbReference type="ChEBI" id="CHEBI:43474"/>
        <dbReference type="ChEBI" id="CHEBI:58443"/>
        <dbReference type="ChEBI" id="CHEBI:77657"/>
        <dbReference type="ChEBI" id="CHEBI:456216"/>
        <dbReference type="EC" id="6.3.2.6"/>
    </reaction>
</comment>
<protein>
    <recommendedName>
        <fullName evidence="7">Phosphoribosylaminoimidazole-succinocarboxamide synthase</fullName>
        <ecNumber evidence="7">6.3.2.6</ecNumber>
    </recommendedName>
    <alternativeName>
        <fullName evidence="7">SAICAR synthetase</fullName>
    </alternativeName>
</protein>
<comment type="pathway">
    <text evidence="1 7">Purine metabolism; IMP biosynthesis via de novo pathway; 5-amino-1-(5-phospho-D-ribosyl)imidazole-4-carboxamide from 5-amino-1-(5-phospho-D-ribosyl)imidazole-4-carboxylate: step 1/2.</text>
</comment>
<dbReference type="Gene3D" id="3.30.200.20">
    <property type="entry name" value="Phosphorylase Kinase, domain 1"/>
    <property type="match status" value="1"/>
</dbReference>
<dbReference type="EC" id="6.3.2.6" evidence="7"/>
<dbReference type="PANTHER" id="PTHR43599:SF3">
    <property type="entry name" value="SI:DKEY-6E2.2"/>
    <property type="match status" value="1"/>
</dbReference>
<comment type="similarity">
    <text evidence="7">Belongs to the SAICAR synthetase family.</text>
</comment>
<keyword evidence="2 7" id="KW-0436">Ligase</keyword>
<gene>
    <name evidence="7" type="primary">purC</name>
    <name evidence="9" type="ORF">A2665_01270</name>
</gene>
<reference evidence="9 10" key="1">
    <citation type="journal article" date="2016" name="Nat. Commun.">
        <title>Thousands of microbial genomes shed light on interconnected biogeochemical processes in an aquifer system.</title>
        <authorList>
            <person name="Anantharaman K."/>
            <person name="Brown C.T."/>
            <person name="Hug L.A."/>
            <person name="Sharon I."/>
            <person name="Castelle C.J."/>
            <person name="Probst A.J."/>
            <person name="Thomas B.C."/>
            <person name="Singh A."/>
            <person name="Wilkins M.J."/>
            <person name="Karaoz U."/>
            <person name="Brodie E.L."/>
            <person name="Williams K.H."/>
            <person name="Hubbard S.S."/>
            <person name="Banfield J.F."/>
        </authorList>
    </citation>
    <scope>NUCLEOTIDE SEQUENCE [LARGE SCALE GENOMIC DNA]</scope>
</reference>
<evidence type="ECO:0000256" key="3">
    <source>
        <dbReference type="ARBA" id="ARBA00022741"/>
    </source>
</evidence>
<dbReference type="HAMAP" id="MF_00137">
    <property type="entry name" value="SAICAR_synth"/>
    <property type="match status" value="1"/>
</dbReference>
<name>A0A1G2SYY1_9BACT</name>
<dbReference type="InterPro" id="IPR028923">
    <property type="entry name" value="SAICAR_synt/ADE2_N"/>
</dbReference>
<dbReference type="Proteomes" id="UP000177746">
    <property type="component" value="Unassembled WGS sequence"/>
</dbReference>
<dbReference type="AlphaFoldDB" id="A0A1G2SYY1"/>
<comment type="caution">
    <text evidence="9">The sequence shown here is derived from an EMBL/GenBank/DDBJ whole genome shotgun (WGS) entry which is preliminary data.</text>
</comment>
<dbReference type="EMBL" id="MHVI01000034">
    <property type="protein sequence ID" value="OHA90194.1"/>
    <property type="molecule type" value="Genomic_DNA"/>
</dbReference>
<organism evidence="9 10">
    <name type="scientific">Candidatus Zambryskibacteria bacterium RIFCSPHIGHO2_01_FULL_46_30</name>
    <dbReference type="NCBI Taxonomy" id="1802739"/>
    <lineage>
        <taxon>Bacteria</taxon>
        <taxon>Candidatus Zambryskiibacteriota</taxon>
    </lineage>
</organism>
<evidence type="ECO:0000256" key="7">
    <source>
        <dbReference type="HAMAP-Rule" id="MF_00137"/>
    </source>
</evidence>
<dbReference type="GO" id="GO:0006189">
    <property type="term" value="P:'de novo' IMP biosynthetic process"/>
    <property type="evidence" value="ECO:0007669"/>
    <property type="project" value="UniProtKB-UniRule"/>
</dbReference>